<feature type="compositionally biased region" description="Low complexity" evidence="1">
    <location>
        <begin position="162"/>
        <end position="178"/>
    </location>
</feature>
<organism evidence="2 3">
    <name type="scientific">Rhypophila decipiens</name>
    <dbReference type="NCBI Taxonomy" id="261697"/>
    <lineage>
        <taxon>Eukaryota</taxon>
        <taxon>Fungi</taxon>
        <taxon>Dikarya</taxon>
        <taxon>Ascomycota</taxon>
        <taxon>Pezizomycotina</taxon>
        <taxon>Sordariomycetes</taxon>
        <taxon>Sordariomycetidae</taxon>
        <taxon>Sordariales</taxon>
        <taxon>Naviculisporaceae</taxon>
        <taxon>Rhypophila</taxon>
    </lineage>
</organism>
<reference evidence="2" key="2">
    <citation type="submission" date="2023-05" db="EMBL/GenBank/DDBJ databases">
        <authorList>
            <consortium name="Lawrence Berkeley National Laboratory"/>
            <person name="Steindorff A."/>
            <person name="Hensen N."/>
            <person name="Bonometti L."/>
            <person name="Westerberg I."/>
            <person name="Brannstrom I.O."/>
            <person name="Guillou S."/>
            <person name="Cros-Aarteil S."/>
            <person name="Calhoun S."/>
            <person name="Haridas S."/>
            <person name="Kuo A."/>
            <person name="Mondo S."/>
            <person name="Pangilinan J."/>
            <person name="Riley R."/>
            <person name="Labutti K."/>
            <person name="Andreopoulos B."/>
            <person name="Lipzen A."/>
            <person name="Chen C."/>
            <person name="Yanf M."/>
            <person name="Daum C."/>
            <person name="Ng V."/>
            <person name="Clum A."/>
            <person name="Ohm R."/>
            <person name="Martin F."/>
            <person name="Silar P."/>
            <person name="Natvig D."/>
            <person name="Lalanne C."/>
            <person name="Gautier V."/>
            <person name="Ament-Velasquez S.L."/>
            <person name="Kruys A."/>
            <person name="Hutchinson M.I."/>
            <person name="Powell A.J."/>
            <person name="Barry K."/>
            <person name="Miller A.N."/>
            <person name="Grigoriev I.V."/>
            <person name="Debuchy R."/>
            <person name="Gladieux P."/>
            <person name="Thoren M.H."/>
            <person name="Johannesson H."/>
        </authorList>
    </citation>
    <scope>NUCLEOTIDE SEQUENCE</scope>
    <source>
        <strain evidence="2">PSN293</strain>
    </source>
</reference>
<dbReference type="EMBL" id="MU858049">
    <property type="protein sequence ID" value="KAK4219317.1"/>
    <property type="molecule type" value="Genomic_DNA"/>
</dbReference>
<proteinExistence type="predicted"/>
<accession>A0AAN6YMB4</accession>
<evidence type="ECO:0000313" key="2">
    <source>
        <dbReference type="EMBL" id="KAK4219317.1"/>
    </source>
</evidence>
<name>A0AAN6YMB4_9PEZI</name>
<sequence>MLDLHNIPCLVVHVEILRGIEAYDMYHDSNVTFRIMDSPVSLLHSICKPCAESVARTAPLIWVTLIISRSHYEERRHCHTYEVQTLYGVLYGYGLPLLSLSTESAHRLCNVEIVILGQSRCLFVSPGQFHAPIRAKVFWYDAINNCHGSLRRLSRSLEARISSDPPSRSQGSRSPPRSALGMDNPRPARTVGLPKISGTKGRLILSHFNLALLLCVEFHCIILLTFKLEVRLLFDLPPPS</sequence>
<protein>
    <submittedName>
        <fullName evidence="2">Uncharacterized protein</fullName>
    </submittedName>
</protein>
<gene>
    <name evidence="2" type="ORF">QBC37DRAFT_478245</name>
</gene>
<dbReference type="AlphaFoldDB" id="A0AAN6YMB4"/>
<evidence type="ECO:0000256" key="1">
    <source>
        <dbReference type="SAM" id="MobiDB-lite"/>
    </source>
</evidence>
<comment type="caution">
    <text evidence="2">The sequence shown here is derived from an EMBL/GenBank/DDBJ whole genome shotgun (WGS) entry which is preliminary data.</text>
</comment>
<dbReference type="Proteomes" id="UP001301769">
    <property type="component" value="Unassembled WGS sequence"/>
</dbReference>
<reference evidence="2" key="1">
    <citation type="journal article" date="2023" name="Mol. Phylogenet. Evol.">
        <title>Genome-scale phylogeny and comparative genomics of the fungal order Sordariales.</title>
        <authorList>
            <person name="Hensen N."/>
            <person name="Bonometti L."/>
            <person name="Westerberg I."/>
            <person name="Brannstrom I.O."/>
            <person name="Guillou S."/>
            <person name="Cros-Aarteil S."/>
            <person name="Calhoun S."/>
            <person name="Haridas S."/>
            <person name="Kuo A."/>
            <person name="Mondo S."/>
            <person name="Pangilinan J."/>
            <person name="Riley R."/>
            <person name="LaButti K."/>
            <person name="Andreopoulos B."/>
            <person name="Lipzen A."/>
            <person name="Chen C."/>
            <person name="Yan M."/>
            <person name="Daum C."/>
            <person name="Ng V."/>
            <person name="Clum A."/>
            <person name="Steindorff A."/>
            <person name="Ohm R.A."/>
            <person name="Martin F."/>
            <person name="Silar P."/>
            <person name="Natvig D.O."/>
            <person name="Lalanne C."/>
            <person name="Gautier V."/>
            <person name="Ament-Velasquez S.L."/>
            <person name="Kruys A."/>
            <person name="Hutchinson M.I."/>
            <person name="Powell A.J."/>
            <person name="Barry K."/>
            <person name="Miller A.N."/>
            <person name="Grigoriev I.V."/>
            <person name="Debuchy R."/>
            <person name="Gladieux P."/>
            <person name="Hiltunen Thoren M."/>
            <person name="Johannesson H."/>
        </authorList>
    </citation>
    <scope>NUCLEOTIDE SEQUENCE</scope>
    <source>
        <strain evidence="2">PSN293</strain>
    </source>
</reference>
<keyword evidence="3" id="KW-1185">Reference proteome</keyword>
<feature type="region of interest" description="Disordered" evidence="1">
    <location>
        <begin position="160"/>
        <end position="189"/>
    </location>
</feature>
<evidence type="ECO:0000313" key="3">
    <source>
        <dbReference type="Proteomes" id="UP001301769"/>
    </source>
</evidence>